<dbReference type="Gene3D" id="1.10.220.160">
    <property type="match status" value="1"/>
</dbReference>
<proteinExistence type="predicted"/>
<reference evidence="4" key="2">
    <citation type="submission" date="2020-05" db="UniProtKB">
        <authorList>
            <consortium name="EnsemblMetazoa"/>
        </authorList>
    </citation>
    <scope>IDENTIFICATION</scope>
    <source>
        <strain evidence="4">Epiroticus2</strain>
    </source>
</reference>
<dbReference type="Gene3D" id="2.170.270.10">
    <property type="entry name" value="SET domain"/>
    <property type="match status" value="1"/>
</dbReference>
<dbReference type="STRING" id="199890.A0A182PMF2"/>
<organism evidence="4 5">
    <name type="scientific">Anopheles epiroticus</name>
    <dbReference type="NCBI Taxonomy" id="199890"/>
    <lineage>
        <taxon>Eukaryota</taxon>
        <taxon>Metazoa</taxon>
        <taxon>Ecdysozoa</taxon>
        <taxon>Arthropoda</taxon>
        <taxon>Hexapoda</taxon>
        <taxon>Insecta</taxon>
        <taxon>Pterygota</taxon>
        <taxon>Neoptera</taxon>
        <taxon>Endopterygota</taxon>
        <taxon>Diptera</taxon>
        <taxon>Nematocera</taxon>
        <taxon>Culicoidea</taxon>
        <taxon>Culicidae</taxon>
        <taxon>Anophelinae</taxon>
        <taxon>Anopheles</taxon>
    </lineage>
</organism>
<dbReference type="InterPro" id="IPR044421">
    <property type="entry name" value="SMYD4_SET"/>
</dbReference>
<protein>
    <submittedName>
        <fullName evidence="4">SET domain-containing protein</fullName>
    </submittedName>
</protein>
<keyword evidence="2" id="KW-0808">Transferase</keyword>
<dbReference type="SUPFAM" id="SSF82199">
    <property type="entry name" value="SET domain"/>
    <property type="match status" value="1"/>
</dbReference>
<dbReference type="CDD" id="cd10536">
    <property type="entry name" value="SET_SMYD4"/>
    <property type="match status" value="1"/>
</dbReference>
<keyword evidence="5" id="KW-1185">Reference proteome</keyword>
<reference evidence="5" key="1">
    <citation type="submission" date="2013-03" db="EMBL/GenBank/DDBJ databases">
        <title>The Genome Sequence of Anopheles epiroticus epiroticus2.</title>
        <authorList>
            <consortium name="The Broad Institute Genomics Platform"/>
            <person name="Neafsey D.E."/>
            <person name="Howell P."/>
            <person name="Walker B."/>
            <person name="Young S.K."/>
            <person name="Zeng Q."/>
            <person name="Gargeya S."/>
            <person name="Fitzgerald M."/>
            <person name="Haas B."/>
            <person name="Abouelleil A."/>
            <person name="Allen A.W."/>
            <person name="Alvarado L."/>
            <person name="Arachchi H.M."/>
            <person name="Berlin A.M."/>
            <person name="Chapman S.B."/>
            <person name="Gainer-Dewar J."/>
            <person name="Goldberg J."/>
            <person name="Griggs A."/>
            <person name="Gujja S."/>
            <person name="Hansen M."/>
            <person name="Howarth C."/>
            <person name="Imamovic A."/>
            <person name="Ireland A."/>
            <person name="Larimer J."/>
            <person name="McCowan C."/>
            <person name="Murphy C."/>
            <person name="Pearson M."/>
            <person name="Poon T.W."/>
            <person name="Priest M."/>
            <person name="Roberts A."/>
            <person name="Saif S."/>
            <person name="Shea T."/>
            <person name="Sisk P."/>
            <person name="Sykes S."/>
            <person name="Wortman J."/>
            <person name="Nusbaum C."/>
            <person name="Birren B."/>
        </authorList>
    </citation>
    <scope>NUCLEOTIDE SEQUENCE [LARGE SCALE GENOMIC DNA]</scope>
    <source>
        <strain evidence="5">Epiroticus2</strain>
    </source>
</reference>
<dbReference type="GO" id="GO:0008168">
    <property type="term" value="F:methyltransferase activity"/>
    <property type="evidence" value="ECO:0007669"/>
    <property type="project" value="UniProtKB-KW"/>
</dbReference>
<dbReference type="Proteomes" id="UP000075885">
    <property type="component" value="Unassembled WGS sequence"/>
</dbReference>
<accession>A0A182PMF2</accession>
<dbReference type="PANTHER" id="PTHR46165:SF7">
    <property type="entry name" value="SET AND MYND DOMAIN-CONTAINING PROTEIN 4"/>
    <property type="match status" value="1"/>
</dbReference>
<keyword evidence="1" id="KW-0489">Methyltransferase</keyword>
<dbReference type="Gene3D" id="1.25.40.10">
    <property type="entry name" value="Tetratricopeptide repeat domain"/>
    <property type="match status" value="1"/>
</dbReference>
<evidence type="ECO:0000256" key="3">
    <source>
        <dbReference type="ARBA" id="ARBA00022691"/>
    </source>
</evidence>
<dbReference type="Gene3D" id="6.10.140.2220">
    <property type="match status" value="1"/>
</dbReference>
<dbReference type="GO" id="GO:0042051">
    <property type="term" value="P:compound eye photoreceptor development"/>
    <property type="evidence" value="ECO:0007669"/>
    <property type="project" value="TreeGrafter"/>
</dbReference>
<evidence type="ECO:0000313" key="4">
    <source>
        <dbReference type="EnsemblMetazoa" id="AEPI008125-PA"/>
    </source>
</evidence>
<name>A0A182PMF2_9DIPT</name>
<dbReference type="AlphaFoldDB" id="A0A182PMF2"/>
<evidence type="ECO:0000256" key="1">
    <source>
        <dbReference type="ARBA" id="ARBA00022603"/>
    </source>
</evidence>
<dbReference type="GO" id="GO:0032259">
    <property type="term" value="P:methylation"/>
    <property type="evidence" value="ECO:0007669"/>
    <property type="project" value="UniProtKB-KW"/>
</dbReference>
<dbReference type="EnsemblMetazoa" id="AEPI008125-RA">
    <property type="protein sequence ID" value="AEPI008125-PA"/>
    <property type="gene ID" value="AEPI008125"/>
</dbReference>
<dbReference type="InterPro" id="IPR052097">
    <property type="entry name" value="SET-MYND_domain_protein"/>
</dbReference>
<dbReference type="GO" id="GO:0005737">
    <property type="term" value="C:cytoplasm"/>
    <property type="evidence" value="ECO:0007669"/>
    <property type="project" value="TreeGrafter"/>
</dbReference>
<dbReference type="SUPFAM" id="SSF48452">
    <property type="entry name" value="TPR-like"/>
    <property type="match status" value="1"/>
</dbReference>
<keyword evidence="3" id="KW-0949">S-adenosyl-L-methionine</keyword>
<evidence type="ECO:0000256" key="2">
    <source>
        <dbReference type="ARBA" id="ARBA00022679"/>
    </source>
</evidence>
<dbReference type="InterPro" id="IPR046341">
    <property type="entry name" value="SET_dom_sf"/>
</dbReference>
<dbReference type="GO" id="GO:0005634">
    <property type="term" value="C:nucleus"/>
    <property type="evidence" value="ECO:0007669"/>
    <property type="project" value="TreeGrafter"/>
</dbReference>
<evidence type="ECO:0000313" key="5">
    <source>
        <dbReference type="Proteomes" id="UP000075885"/>
    </source>
</evidence>
<dbReference type="VEuPathDB" id="VectorBase:AEPI008125"/>
<dbReference type="GO" id="GO:0042826">
    <property type="term" value="F:histone deacetylase binding"/>
    <property type="evidence" value="ECO:0007669"/>
    <property type="project" value="TreeGrafter"/>
</dbReference>
<sequence length="667" mass="76378">MEVSNETGYFHTYAKKFRRTLAVKEFEQFAALATDQERFAFVNELKWRVVNELPLEQSSDRGKCLDRALKERCDGDRLQCDEDWAGALRCYNRAFLLLPEENALEKALLLDNRSQVLLQLAKHDQSLEDIDRAIGYGYPADQLATLWERKARIFQTKKDFKSAVECYDQTVHYLQHCSTLPPNQLAERLDELKKLTDTVYYQYRNVQKYLEPPKGTRSFQAHLDGGVRYDSSEAEGRFAKANTQLRPNQTILKEKPHAAALLSEYSRTHCSDCFERIEVLYCCPHCTDVVFCSGRCERSGCESYHRFECGYLRSLWSSGATIVSLLALRIITQKPCAYFEDIRSELPGLSASDTDKLPDDDYRKIFNLVTHSDKRTSEDYLVWALMATMLNSVLRMANYSKEGEENKYKGVLQTKNDILLTWSRFSFLGYLLLHNLQLVNYNAHDVSEVQRKHANEPAVSVAIGAALYPMLALFNHSCDPGIVRYFTGTTVHVRTIKNIAAGVIIAENYGPLYTRMSRPERRQSLVANYKFECGCQACEEDWPMCSEMNHTVIRFRCTGGSCQQVVLYDLHSSSQGVRCGACGHIVDVGERIRILREANMISRFNEANHLYQVGMYEQALSKYAAIMMILDGVLVPPYRDYHMCQQGMRRCCLDLGSCYVSSPNSEK</sequence>
<dbReference type="InterPro" id="IPR011990">
    <property type="entry name" value="TPR-like_helical_dom_sf"/>
</dbReference>
<dbReference type="PANTHER" id="PTHR46165">
    <property type="entry name" value="SET AND MYND DOMAIN-CONTAINING PROTEIN 4"/>
    <property type="match status" value="1"/>
</dbReference>